<dbReference type="RefSeq" id="WP_191909170.1">
    <property type="nucleotide sequence ID" value="NZ_CP042582.1"/>
</dbReference>
<dbReference type="SUPFAM" id="SSF54637">
    <property type="entry name" value="Thioesterase/thiol ester dehydrase-isomerase"/>
    <property type="match status" value="1"/>
</dbReference>
<dbReference type="AlphaFoldDB" id="A0A5J6NA80"/>
<dbReference type="EMBL" id="CP042582">
    <property type="protein sequence ID" value="QEX24606.1"/>
    <property type="molecule type" value="Genomic_DNA"/>
</dbReference>
<dbReference type="Proteomes" id="UP000325797">
    <property type="component" value="Chromosome"/>
</dbReference>
<protein>
    <recommendedName>
        <fullName evidence="3">Thioesterase</fullName>
    </recommendedName>
</protein>
<keyword evidence="2" id="KW-1185">Reference proteome</keyword>
<sequence>MSRRIYFEGEVRTEWIDEFGHMGYLDYQRVSDIATMAFWEEMNGGRGQEARQDNEFAIVDVHVRYLRELRLGDPLKIATRLVGCDLKRFGLLHEMSSGDKLCATIGFLCLSFHLGERRVRPFAKDVAARLAAALDPEAAQDPSLPACLVPALSWRLPAPSA</sequence>
<gene>
    <name evidence="1" type="ORF">FRZ61_45470</name>
</gene>
<dbReference type="Gene3D" id="3.10.129.10">
    <property type="entry name" value="Hotdog Thioesterase"/>
    <property type="match status" value="1"/>
</dbReference>
<proteinExistence type="predicted"/>
<evidence type="ECO:0008006" key="3">
    <source>
        <dbReference type="Google" id="ProtNLM"/>
    </source>
</evidence>
<evidence type="ECO:0000313" key="1">
    <source>
        <dbReference type="EMBL" id="QEX24606.1"/>
    </source>
</evidence>
<evidence type="ECO:0000313" key="2">
    <source>
        <dbReference type="Proteomes" id="UP000325797"/>
    </source>
</evidence>
<dbReference type="CDD" id="cd00586">
    <property type="entry name" value="4HBT"/>
    <property type="match status" value="1"/>
</dbReference>
<dbReference type="InterPro" id="IPR029069">
    <property type="entry name" value="HotDog_dom_sf"/>
</dbReference>
<dbReference type="Pfam" id="PF13279">
    <property type="entry name" value="4HBT_2"/>
    <property type="match status" value="1"/>
</dbReference>
<reference evidence="1 2" key="1">
    <citation type="submission" date="2019-08" db="EMBL/GenBank/DDBJ databases">
        <title>Hyperibacter terrae gen. nov., sp. nov. and Hyperibacter viscosus sp. nov., two new members in the family Rhodospirillaceae isolated from the rhizosphere of Hypericum perforatum.</title>
        <authorList>
            <person name="Noviana Z."/>
        </authorList>
    </citation>
    <scope>NUCLEOTIDE SEQUENCE [LARGE SCALE GENOMIC DNA]</scope>
    <source>
        <strain evidence="1 2">R5959</strain>
    </source>
</reference>
<dbReference type="KEGG" id="hadh:FRZ61_45470"/>
<organism evidence="1 2">
    <name type="scientific">Hypericibacter adhaerens</name>
    <dbReference type="NCBI Taxonomy" id="2602016"/>
    <lineage>
        <taxon>Bacteria</taxon>
        <taxon>Pseudomonadati</taxon>
        <taxon>Pseudomonadota</taxon>
        <taxon>Alphaproteobacteria</taxon>
        <taxon>Rhodospirillales</taxon>
        <taxon>Dongiaceae</taxon>
        <taxon>Hypericibacter</taxon>
    </lineage>
</organism>
<name>A0A5J6NA80_9PROT</name>
<accession>A0A5J6NA80</accession>